<dbReference type="Proteomes" id="UP000294820">
    <property type="component" value="Chromosome 1"/>
</dbReference>
<gene>
    <name evidence="1" type="ORF">DAQ1742_00639</name>
</gene>
<protein>
    <submittedName>
        <fullName evidence="1">Uncharacterized protein</fullName>
    </submittedName>
</protein>
<evidence type="ECO:0000313" key="2">
    <source>
        <dbReference type="Proteomes" id="UP000294820"/>
    </source>
</evidence>
<keyword evidence="2" id="KW-1185">Reference proteome</keyword>
<dbReference type="KEGG" id="daq:DAQ1742_00639"/>
<name>A0A375A6N9_9GAMM</name>
<organism evidence="1 2">
    <name type="scientific">Dickeya aquatica</name>
    <dbReference type="NCBI Taxonomy" id="1401087"/>
    <lineage>
        <taxon>Bacteria</taxon>
        <taxon>Pseudomonadati</taxon>
        <taxon>Pseudomonadota</taxon>
        <taxon>Gammaproteobacteria</taxon>
        <taxon>Enterobacterales</taxon>
        <taxon>Pectobacteriaceae</taxon>
        <taxon>Dickeya</taxon>
    </lineage>
</organism>
<proteinExistence type="predicted"/>
<dbReference type="AlphaFoldDB" id="A0A375A6N9"/>
<evidence type="ECO:0000313" key="1">
    <source>
        <dbReference type="EMBL" id="SLM61724.1"/>
    </source>
</evidence>
<reference evidence="1 2" key="1">
    <citation type="submission" date="2016-09" db="EMBL/GenBank/DDBJ databases">
        <authorList>
            <person name="Reverchon S."/>
            <person name="Nasser W."/>
            <person name="Leonard S."/>
            <person name="Brochier C."/>
            <person name="Duprey A."/>
        </authorList>
    </citation>
    <scope>NUCLEOTIDE SEQUENCE [LARGE SCALE GENOMIC DNA]</scope>
    <source>
        <strain evidence="1 2">174/2</strain>
    </source>
</reference>
<accession>A0A375A6N9</accession>
<dbReference type="EMBL" id="LT615367">
    <property type="protein sequence ID" value="SLM61724.1"/>
    <property type="molecule type" value="Genomic_DNA"/>
</dbReference>
<sequence length="38" mass="4184">MVTFPGTDKAIFDAWVEHMKDRLAASLAVFAQSTNSIN</sequence>